<dbReference type="RefSeq" id="WP_144842416.1">
    <property type="nucleotide sequence ID" value="NZ_VNJI01000001.1"/>
</dbReference>
<protein>
    <submittedName>
        <fullName evidence="5">Class I SAM-dependent methyltransferase</fullName>
    </submittedName>
</protein>
<comment type="caution">
    <text evidence="5">The sequence shown here is derived from an EMBL/GenBank/DDBJ whole genome shotgun (WGS) entry which is preliminary data.</text>
</comment>
<evidence type="ECO:0000259" key="4">
    <source>
        <dbReference type="Pfam" id="PF08241"/>
    </source>
</evidence>
<accession>A0A559KI71</accession>
<dbReference type="SUPFAM" id="SSF53335">
    <property type="entry name" value="S-adenosyl-L-methionine-dependent methyltransferases"/>
    <property type="match status" value="1"/>
</dbReference>
<proteinExistence type="predicted"/>
<feature type="domain" description="Methyltransferase type 11" evidence="4">
    <location>
        <begin position="83"/>
        <end position="176"/>
    </location>
</feature>
<evidence type="ECO:0000256" key="3">
    <source>
        <dbReference type="ARBA" id="ARBA00022691"/>
    </source>
</evidence>
<dbReference type="Gene3D" id="3.40.50.150">
    <property type="entry name" value="Vaccinia Virus protein VP39"/>
    <property type="match status" value="1"/>
</dbReference>
<keyword evidence="1 5" id="KW-0489">Methyltransferase</keyword>
<sequence>MDSTKNNFRDPYTIIKQFNQKLAARKYHPIHLEIVQSEQNQIHFTGERLVINQEVKQSWLHVLVEHLSRYELACEFVKGARVLDAACGTGYGTKMLDEAGAKEVIGVDISTETIGHAKAGYTGRNTQYMVGDILQLPFKDRTFDVIVSFETIEHVPDGSAWIREASRMLTNNGLFLVSTPNRYVSNPGVYYQERASYNQFHCFEYSIIEFMGELLKSFDILELYGHPTIYDDDSPLVSMVRAARQLQVDYRLDPAVKVRGNNLVPLGAVKDAQPEYVLAVCRKKK</sequence>
<name>A0A559KI71_9BACL</name>
<organism evidence="5 6">
    <name type="scientific">Paenibacillus cremeus</name>
    <dbReference type="NCBI Taxonomy" id="2163881"/>
    <lineage>
        <taxon>Bacteria</taxon>
        <taxon>Bacillati</taxon>
        <taxon>Bacillota</taxon>
        <taxon>Bacilli</taxon>
        <taxon>Bacillales</taxon>
        <taxon>Paenibacillaceae</taxon>
        <taxon>Paenibacillus</taxon>
    </lineage>
</organism>
<dbReference type="InterPro" id="IPR013216">
    <property type="entry name" value="Methyltransf_11"/>
</dbReference>
<gene>
    <name evidence="5" type="ORF">FPZ49_00635</name>
</gene>
<dbReference type="PANTHER" id="PTHR43464">
    <property type="entry name" value="METHYLTRANSFERASE"/>
    <property type="match status" value="1"/>
</dbReference>
<dbReference type="GO" id="GO:0032259">
    <property type="term" value="P:methylation"/>
    <property type="evidence" value="ECO:0007669"/>
    <property type="project" value="UniProtKB-KW"/>
</dbReference>
<dbReference type="InterPro" id="IPR029063">
    <property type="entry name" value="SAM-dependent_MTases_sf"/>
</dbReference>
<reference evidence="5 6" key="1">
    <citation type="submission" date="2019-07" db="EMBL/GenBank/DDBJ databases">
        <authorList>
            <person name="Kim J."/>
        </authorList>
    </citation>
    <scope>NUCLEOTIDE SEQUENCE [LARGE SCALE GENOMIC DNA]</scope>
    <source>
        <strain evidence="5 6">JC52</strain>
    </source>
</reference>
<keyword evidence="6" id="KW-1185">Reference proteome</keyword>
<dbReference type="GO" id="GO:0008757">
    <property type="term" value="F:S-adenosylmethionine-dependent methyltransferase activity"/>
    <property type="evidence" value="ECO:0007669"/>
    <property type="project" value="InterPro"/>
</dbReference>
<evidence type="ECO:0000256" key="1">
    <source>
        <dbReference type="ARBA" id="ARBA00022603"/>
    </source>
</evidence>
<evidence type="ECO:0000313" key="5">
    <source>
        <dbReference type="EMBL" id="TVY11834.1"/>
    </source>
</evidence>
<dbReference type="EMBL" id="VNJI01000001">
    <property type="protein sequence ID" value="TVY11834.1"/>
    <property type="molecule type" value="Genomic_DNA"/>
</dbReference>
<evidence type="ECO:0000313" key="6">
    <source>
        <dbReference type="Proteomes" id="UP000317036"/>
    </source>
</evidence>
<dbReference type="AlphaFoldDB" id="A0A559KI71"/>
<evidence type="ECO:0000256" key="2">
    <source>
        <dbReference type="ARBA" id="ARBA00022679"/>
    </source>
</evidence>
<keyword evidence="3" id="KW-0949">S-adenosyl-L-methionine</keyword>
<dbReference type="Pfam" id="PF08241">
    <property type="entry name" value="Methyltransf_11"/>
    <property type="match status" value="1"/>
</dbReference>
<keyword evidence="2 5" id="KW-0808">Transferase</keyword>
<dbReference type="CDD" id="cd02440">
    <property type="entry name" value="AdoMet_MTases"/>
    <property type="match status" value="1"/>
</dbReference>
<dbReference type="PANTHER" id="PTHR43464:SF19">
    <property type="entry name" value="UBIQUINONE BIOSYNTHESIS O-METHYLTRANSFERASE, MITOCHONDRIAL"/>
    <property type="match status" value="1"/>
</dbReference>
<dbReference type="OrthoDB" id="8936324at2"/>
<dbReference type="Proteomes" id="UP000317036">
    <property type="component" value="Unassembled WGS sequence"/>
</dbReference>